<dbReference type="Pfam" id="PF12146">
    <property type="entry name" value="Hydrolase_4"/>
    <property type="match status" value="1"/>
</dbReference>
<dbReference type="OrthoDB" id="332676at2"/>
<feature type="domain" description="Serine aminopeptidase S33" evidence="3">
    <location>
        <begin position="57"/>
        <end position="276"/>
    </location>
</feature>
<feature type="active site" description="Charge relay system" evidence="2">
    <location>
        <position position="297"/>
    </location>
</feature>
<dbReference type="InterPro" id="IPR029058">
    <property type="entry name" value="AB_hydrolase_fold"/>
</dbReference>
<dbReference type="PANTHER" id="PTHR10794">
    <property type="entry name" value="ABHYDROLASE DOMAIN-CONTAINING PROTEIN"/>
    <property type="match status" value="1"/>
</dbReference>
<keyword evidence="5" id="KW-1185">Reference proteome</keyword>
<evidence type="ECO:0000313" key="5">
    <source>
        <dbReference type="Proteomes" id="UP000273643"/>
    </source>
</evidence>
<evidence type="ECO:0000256" key="2">
    <source>
        <dbReference type="PIRSR" id="PIRSR005211-1"/>
    </source>
</evidence>
<evidence type="ECO:0000256" key="1">
    <source>
        <dbReference type="ARBA" id="ARBA00010884"/>
    </source>
</evidence>
<comment type="similarity">
    <text evidence="1">Belongs to the AB hydrolase superfamily. AB hydrolase 4 family.</text>
</comment>
<reference evidence="4 5" key="1">
    <citation type="submission" date="2018-11" db="EMBL/GenBank/DDBJ databases">
        <title>Genomic Encyclopedia of Type Strains, Phase IV (KMG-IV): sequencing the most valuable type-strain genomes for metagenomic binning, comparative biology and taxonomic classification.</title>
        <authorList>
            <person name="Goeker M."/>
        </authorList>
    </citation>
    <scope>NUCLEOTIDE SEQUENCE [LARGE SCALE GENOMIC DNA]</scope>
    <source>
        <strain evidence="4 5">DSM 16974</strain>
    </source>
</reference>
<organism evidence="4 5">
    <name type="scientific">Marinimicrobium koreense</name>
    <dbReference type="NCBI Taxonomy" id="306545"/>
    <lineage>
        <taxon>Bacteria</taxon>
        <taxon>Pseudomonadati</taxon>
        <taxon>Pseudomonadota</taxon>
        <taxon>Gammaproteobacteria</taxon>
        <taxon>Cellvibrionales</taxon>
        <taxon>Cellvibrionaceae</taxon>
        <taxon>Marinimicrobium</taxon>
    </lineage>
</organism>
<dbReference type="InterPro" id="IPR050960">
    <property type="entry name" value="AB_hydrolase_4_sf"/>
</dbReference>
<dbReference type="RefSeq" id="WP_123638685.1">
    <property type="nucleotide sequence ID" value="NZ_RJUK01000001.1"/>
</dbReference>
<dbReference type="EMBL" id="RJUK01000001">
    <property type="protein sequence ID" value="ROQ21748.1"/>
    <property type="molecule type" value="Genomic_DNA"/>
</dbReference>
<accession>A0A3N1P2B4</accession>
<name>A0A3N1P2B4_9GAMM</name>
<feature type="active site" description="Charge relay system" evidence="2">
    <location>
        <position position="268"/>
    </location>
</feature>
<evidence type="ECO:0000259" key="3">
    <source>
        <dbReference type="Pfam" id="PF12146"/>
    </source>
</evidence>
<proteinExistence type="inferred from homology"/>
<sequence>MPIIHSDYRAPWLFRNGHLQTLSLRLFRHRPSERPEPDHFSTDDGDELELFWYRPGQSDTLVIFSHGLESHAKDGPLLSFAHTVSGWGCHTLNWSMRSCGKRLNHTRWFYLGHDYQDLKALVNHYSQHYRRIYLVSVSLGGTITANYLGKDSSEVNPVVKGAFLLSPPLELDSFHAAMTKPLNNWLYQRHFVRSLLDKFERKAAYIDFGNEVDMDWVRDCKSVDQIEDRLFAPMHGFESSKHYRQHACSLSHLKNITVPTYVLTAEDDPFIDNNQLPVKLAKESTNFYLELARHGGHTGFVKRKSDHHHWYERRFQWFMERTAVA</sequence>
<feature type="active site" description="Charge relay system" evidence="2">
    <location>
        <position position="138"/>
    </location>
</feature>
<dbReference type="PIRSF" id="PIRSF005211">
    <property type="entry name" value="Ab_hydro_YheT"/>
    <property type="match status" value="1"/>
</dbReference>
<dbReference type="GO" id="GO:0047372">
    <property type="term" value="F:monoacylglycerol lipase activity"/>
    <property type="evidence" value="ECO:0007669"/>
    <property type="project" value="TreeGrafter"/>
</dbReference>
<dbReference type="SUPFAM" id="SSF53474">
    <property type="entry name" value="alpha/beta-Hydrolases"/>
    <property type="match status" value="1"/>
</dbReference>
<dbReference type="InterPro" id="IPR022742">
    <property type="entry name" value="Hydrolase_4"/>
</dbReference>
<dbReference type="PANTHER" id="PTHR10794:SF94">
    <property type="entry name" value="ESTERASE YHET-RELATED"/>
    <property type="match status" value="1"/>
</dbReference>
<comment type="caution">
    <text evidence="4">The sequence shown here is derived from an EMBL/GenBank/DDBJ whole genome shotgun (WGS) entry which is preliminary data.</text>
</comment>
<gene>
    <name evidence="4" type="ORF">EDC38_2375</name>
</gene>
<protein>
    <recommendedName>
        <fullName evidence="3">Serine aminopeptidase S33 domain-containing protein</fullName>
    </recommendedName>
</protein>
<dbReference type="InterPro" id="IPR012020">
    <property type="entry name" value="ABHD4"/>
</dbReference>
<dbReference type="Proteomes" id="UP000273643">
    <property type="component" value="Unassembled WGS sequence"/>
</dbReference>
<evidence type="ECO:0000313" key="4">
    <source>
        <dbReference type="EMBL" id="ROQ21748.1"/>
    </source>
</evidence>
<dbReference type="GO" id="GO:0034338">
    <property type="term" value="F:short-chain carboxylesterase activity"/>
    <property type="evidence" value="ECO:0007669"/>
    <property type="project" value="TreeGrafter"/>
</dbReference>
<dbReference type="AlphaFoldDB" id="A0A3N1P2B4"/>
<dbReference type="Gene3D" id="3.40.50.1820">
    <property type="entry name" value="alpha/beta hydrolase"/>
    <property type="match status" value="1"/>
</dbReference>